<evidence type="ECO:0000256" key="3">
    <source>
        <dbReference type="ARBA" id="ARBA00023015"/>
    </source>
</evidence>
<comment type="caution">
    <text evidence="9">The sequence shown here is derived from an EMBL/GenBank/DDBJ whole genome shotgun (WGS) entry which is preliminary data.</text>
</comment>
<keyword evidence="4 7" id="KW-0010">Activator</keyword>
<comment type="similarity">
    <text evidence="2 7">Belongs to the Mediator complex subunit 9 family.</text>
</comment>
<evidence type="ECO:0000256" key="6">
    <source>
        <dbReference type="ARBA" id="ARBA00023242"/>
    </source>
</evidence>
<comment type="function">
    <text evidence="7">Component of the Mediator complex, a coactivator involved in the regulated transcription of nearly all RNA polymerase II-dependent genes. Mediator functions as a bridge to convey information from gene-specific regulatory proteins to the basal RNA polymerase II transcription machinery. Mediator is recruited to promoters by direct interactions with regulatory proteins and serves as a scaffold for the assembly of a functional preinitiation complex with RNA polymerase II and the general transcription factors.</text>
</comment>
<evidence type="ECO:0000256" key="4">
    <source>
        <dbReference type="ARBA" id="ARBA00023159"/>
    </source>
</evidence>
<keyword evidence="3 7" id="KW-0805">Transcription regulation</keyword>
<evidence type="ECO:0000256" key="5">
    <source>
        <dbReference type="ARBA" id="ARBA00023163"/>
    </source>
</evidence>
<evidence type="ECO:0000256" key="1">
    <source>
        <dbReference type="ARBA" id="ARBA00004123"/>
    </source>
</evidence>
<dbReference type="EMBL" id="JAUDZG010000004">
    <property type="protein sequence ID" value="KAK3305820.1"/>
    <property type="molecule type" value="Genomic_DNA"/>
</dbReference>
<organism evidence="9 10">
    <name type="scientific">Chaetomium strumarium</name>
    <dbReference type="NCBI Taxonomy" id="1170767"/>
    <lineage>
        <taxon>Eukaryota</taxon>
        <taxon>Fungi</taxon>
        <taxon>Dikarya</taxon>
        <taxon>Ascomycota</taxon>
        <taxon>Pezizomycotina</taxon>
        <taxon>Sordariomycetes</taxon>
        <taxon>Sordariomycetidae</taxon>
        <taxon>Sordariales</taxon>
        <taxon>Chaetomiaceae</taxon>
        <taxon>Chaetomium</taxon>
    </lineage>
</organism>
<evidence type="ECO:0000313" key="10">
    <source>
        <dbReference type="Proteomes" id="UP001273166"/>
    </source>
</evidence>
<comment type="subcellular location">
    <subcellularLocation>
        <location evidence="1 7">Nucleus</location>
    </subcellularLocation>
</comment>
<dbReference type="Pfam" id="PF07544">
    <property type="entry name" value="Med9"/>
    <property type="match status" value="1"/>
</dbReference>
<dbReference type="GO" id="GO:0003712">
    <property type="term" value="F:transcription coregulator activity"/>
    <property type="evidence" value="ECO:0007669"/>
    <property type="project" value="InterPro"/>
</dbReference>
<gene>
    <name evidence="7" type="primary">MED9</name>
    <name evidence="9" type="ORF">B0T15DRAFT_502861</name>
</gene>
<keyword evidence="10" id="KW-1185">Reference proteome</keyword>
<accession>A0AAJ0GU06</accession>
<evidence type="ECO:0000256" key="7">
    <source>
        <dbReference type="RuleBase" id="RU364145"/>
    </source>
</evidence>
<dbReference type="Proteomes" id="UP001273166">
    <property type="component" value="Unassembled WGS sequence"/>
</dbReference>
<dbReference type="GO" id="GO:0006357">
    <property type="term" value="P:regulation of transcription by RNA polymerase II"/>
    <property type="evidence" value="ECO:0007669"/>
    <property type="project" value="InterPro"/>
</dbReference>
<feature type="region of interest" description="Disordered" evidence="8">
    <location>
        <begin position="34"/>
        <end position="107"/>
    </location>
</feature>
<reference evidence="9" key="1">
    <citation type="journal article" date="2023" name="Mol. Phylogenet. Evol.">
        <title>Genome-scale phylogeny and comparative genomics of the fungal order Sordariales.</title>
        <authorList>
            <person name="Hensen N."/>
            <person name="Bonometti L."/>
            <person name="Westerberg I."/>
            <person name="Brannstrom I.O."/>
            <person name="Guillou S."/>
            <person name="Cros-Aarteil S."/>
            <person name="Calhoun S."/>
            <person name="Haridas S."/>
            <person name="Kuo A."/>
            <person name="Mondo S."/>
            <person name="Pangilinan J."/>
            <person name="Riley R."/>
            <person name="LaButti K."/>
            <person name="Andreopoulos B."/>
            <person name="Lipzen A."/>
            <person name="Chen C."/>
            <person name="Yan M."/>
            <person name="Daum C."/>
            <person name="Ng V."/>
            <person name="Clum A."/>
            <person name="Steindorff A."/>
            <person name="Ohm R.A."/>
            <person name="Martin F."/>
            <person name="Silar P."/>
            <person name="Natvig D.O."/>
            <person name="Lalanne C."/>
            <person name="Gautier V."/>
            <person name="Ament-Velasquez S.L."/>
            <person name="Kruys A."/>
            <person name="Hutchinson M.I."/>
            <person name="Powell A.J."/>
            <person name="Barry K."/>
            <person name="Miller A.N."/>
            <person name="Grigoriev I.V."/>
            <person name="Debuchy R."/>
            <person name="Gladieux P."/>
            <person name="Hiltunen Thoren M."/>
            <person name="Johannesson H."/>
        </authorList>
    </citation>
    <scope>NUCLEOTIDE SEQUENCE</scope>
    <source>
        <strain evidence="9">CBS 333.67</strain>
    </source>
</reference>
<keyword evidence="6 7" id="KW-0539">Nucleus</keyword>
<reference evidence="9" key="2">
    <citation type="submission" date="2023-06" db="EMBL/GenBank/DDBJ databases">
        <authorList>
            <consortium name="Lawrence Berkeley National Laboratory"/>
            <person name="Mondo S.J."/>
            <person name="Hensen N."/>
            <person name="Bonometti L."/>
            <person name="Westerberg I."/>
            <person name="Brannstrom I.O."/>
            <person name="Guillou S."/>
            <person name="Cros-Aarteil S."/>
            <person name="Calhoun S."/>
            <person name="Haridas S."/>
            <person name="Kuo A."/>
            <person name="Pangilinan J."/>
            <person name="Riley R."/>
            <person name="Labutti K."/>
            <person name="Andreopoulos B."/>
            <person name="Lipzen A."/>
            <person name="Chen C."/>
            <person name="Yanf M."/>
            <person name="Daum C."/>
            <person name="Ng V."/>
            <person name="Clum A."/>
            <person name="Steindorff A."/>
            <person name="Ohm R."/>
            <person name="Martin F."/>
            <person name="Silar P."/>
            <person name="Natvig D."/>
            <person name="Lalanne C."/>
            <person name="Gautier V."/>
            <person name="Ament-Velasquez S.L."/>
            <person name="Kruys A."/>
            <person name="Hutchinson M.I."/>
            <person name="Powell A.J."/>
            <person name="Barry K."/>
            <person name="Miller A.N."/>
            <person name="Grigoriev I.V."/>
            <person name="Debuchy R."/>
            <person name="Gladieux P."/>
            <person name="Thoren M.H."/>
            <person name="Johannesson H."/>
        </authorList>
    </citation>
    <scope>NUCLEOTIDE SEQUENCE</scope>
    <source>
        <strain evidence="9">CBS 333.67</strain>
    </source>
</reference>
<dbReference type="InterPro" id="IPR011425">
    <property type="entry name" value="Med9"/>
</dbReference>
<keyword evidence="5 7" id="KW-0804">Transcription</keyword>
<comment type="subunit">
    <text evidence="7">Component of the Mediator complex.</text>
</comment>
<evidence type="ECO:0000256" key="8">
    <source>
        <dbReference type="SAM" id="MobiDB-lite"/>
    </source>
</evidence>
<proteinExistence type="inferred from homology"/>
<evidence type="ECO:0000313" key="9">
    <source>
        <dbReference type="EMBL" id="KAK3305820.1"/>
    </source>
</evidence>
<protein>
    <recommendedName>
        <fullName evidence="7">Mediator of RNA polymerase II transcription subunit 9</fullName>
    </recommendedName>
    <alternativeName>
        <fullName evidence="7">Mediator complex subunit 9</fullName>
    </alternativeName>
</protein>
<feature type="compositionally biased region" description="Polar residues" evidence="8">
    <location>
        <begin position="52"/>
        <end position="62"/>
    </location>
</feature>
<sequence length="180" mass="18528">MASHLPQGLSPDAVDALTELTSILTRFRSAQQQQQLQGTTSTAIAPGAGIPTSLSGTAQQAGTPAASGVTGTTPQPTSNPTPGPSGNNTSDGGGNQQPFTVKDLPPATDNLKHKLQRARVAMRSLDDVQRSIALQEAELAGLEARRQARAGVLTKTQEEGMAFVKAGGLGSGEDEGRMIE</sequence>
<evidence type="ECO:0000256" key="2">
    <source>
        <dbReference type="ARBA" id="ARBA00008089"/>
    </source>
</evidence>
<dbReference type="AlphaFoldDB" id="A0AAJ0GU06"/>
<name>A0AAJ0GU06_9PEZI</name>
<dbReference type="GO" id="GO:0016592">
    <property type="term" value="C:mediator complex"/>
    <property type="evidence" value="ECO:0007669"/>
    <property type="project" value="InterPro"/>
</dbReference>